<dbReference type="AlphaFoldDB" id="A0A484ZC30"/>
<dbReference type="Proteomes" id="UP000373449">
    <property type="component" value="Unassembled WGS sequence"/>
</dbReference>
<evidence type="ECO:0000313" key="3">
    <source>
        <dbReference type="Proteomes" id="UP000373449"/>
    </source>
</evidence>
<dbReference type="RefSeq" id="WP_134530941.1">
    <property type="nucleotide sequence ID" value="NZ_CAADJA010000002.1"/>
</dbReference>
<keyword evidence="1" id="KW-0732">Signal</keyword>
<evidence type="ECO:0008006" key="4">
    <source>
        <dbReference type="Google" id="ProtNLM"/>
    </source>
</evidence>
<evidence type="ECO:0000313" key="2">
    <source>
        <dbReference type="EMBL" id="VFS45944.1"/>
    </source>
</evidence>
<feature type="chain" id="PRO_5019867959" description="Adhesin" evidence="1">
    <location>
        <begin position="25"/>
        <end position="390"/>
    </location>
</feature>
<proteinExistence type="predicted"/>
<name>A0A484ZC30_9GAMM</name>
<reference evidence="2 3" key="1">
    <citation type="submission" date="2019-03" db="EMBL/GenBank/DDBJ databases">
        <authorList>
            <consortium name="Pathogen Informatics"/>
        </authorList>
    </citation>
    <scope>NUCLEOTIDE SEQUENCE [LARGE SCALE GENOMIC DNA]</scope>
    <source>
        <strain evidence="2 3">NCTC12282</strain>
    </source>
</reference>
<feature type="signal peptide" evidence="1">
    <location>
        <begin position="1"/>
        <end position="24"/>
    </location>
</feature>
<dbReference type="EMBL" id="CAADJA010000002">
    <property type="protein sequence ID" value="VFS45944.1"/>
    <property type="molecule type" value="Genomic_DNA"/>
</dbReference>
<sequence length="390" mass="42655">MKYMYKAALITAFLSMVFSGYAAAGEPEDYCDSDGCILEDGQAGTTLDFGGSGINLGSHFHIDNSSVDDLVIKNLSISDNNIEFDRDDDTDDYNDSLLHGGSSPGGLRFESWNIDTTERVTSLFYMNNYYMNSEMTSDLLSLNNSSIRANADTIFHTITYFPELLDAGTVNALSVNNSIIINDKQHISDNNGEIEQAILNTRLGSILNVYPISDWADWEQRDLTVGYNFNQSFLSSEALAGINQGGGCCSHSGAEDSGNTIAINLTDSEGQFDNLLINGSTDRYDVKAINDAVQVNLDNSTVSSGIYSEYYGSFRLTNTSLNLSNSSVFNYQGDCSASGNCNSYLIEDDCYSCGSNVNPLSENPHYYDSYIHEINISGNSNFVFFASGRI</sequence>
<evidence type="ECO:0000256" key="1">
    <source>
        <dbReference type="SAM" id="SignalP"/>
    </source>
</evidence>
<protein>
    <recommendedName>
        <fullName evidence="4">Adhesin</fullName>
    </recommendedName>
</protein>
<accession>A0A484ZC30</accession>
<gene>
    <name evidence="2" type="ORF">NCTC12282_00831</name>
</gene>
<organism evidence="2 3">
    <name type="scientific">Budvicia aquatica</name>
    <dbReference type="NCBI Taxonomy" id="82979"/>
    <lineage>
        <taxon>Bacteria</taxon>
        <taxon>Pseudomonadati</taxon>
        <taxon>Pseudomonadota</taxon>
        <taxon>Gammaproteobacteria</taxon>
        <taxon>Enterobacterales</taxon>
        <taxon>Budviciaceae</taxon>
        <taxon>Budvicia</taxon>
    </lineage>
</organism>